<evidence type="ECO:0000313" key="5">
    <source>
        <dbReference type="EMBL" id="APU69497.1"/>
    </source>
</evidence>
<accession>A0A1L7I7C1</accession>
<dbReference type="PANTHER" id="PTHR12714">
    <property type="entry name" value="PROTEIN-S ISOPRENYLCYSTEINE O-METHYLTRANSFERASE"/>
    <property type="match status" value="1"/>
</dbReference>
<dbReference type="Proteomes" id="UP000186230">
    <property type="component" value="Chromosome"/>
</dbReference>
<keyword evidence="3" id="KW-1133">Transmembrane helix</keyword>
<dbReference type="AlphaFoldDB" id="A0A1L7I7C1"/>
<keyword evidence="2" id="KW-0812">Transmembrane</keyword>
<dbReference type="InterPro" id="IPR007318">
    <property type="entry name" value="Phopholipid_MeTrfase"/>
</dbReference>
<evidence type="ECO:0000256" key="1">
    <source>
        <dbReference type="ARBA" id="ARBA00004127"/>
    </source>
</evidence>
<dbReference type="RefSeq" id="WP_083645161.1">
    <property type="nucleotide sequence ID" value="NZ_AMRU01000015.1"/>
</dbReference>
<dbReference type="STRING" id="1229726.GRFL_2773"/>
<dbReference type="GO" id="GO:0004671">
    <property type="term" value="F:protein C-terminal S-isoprenylcysteine carboxyl O-methyltransferase activity"/>
    <property type="evidence" value="ECO:0007669"/>
    <property type="project" value="TreeGrafter"/>
</dbReference>
<protein>
    <submittedName>
        <fullName evidence="5">Uncharacterized protein</fullName>
    </submittedName>
</protein>
<dbReference type="GO" id="GO:0012505">
    <property type="term" value="C:endomembrane system"/>
    <property type="evidence" value="ECO:0007669"/>
    <property type="project" value="UniProtKB-SubCell"/>
</dbReference>
<sequence>MKVSKKDISYFSIQLGILFGYFIPINLTEFPIPILLTAVSLVLLLMGFAMAVIAIFQLSKKLSPFPSPAKNAVLQTRGVYKLSRHPIYTGLFLMTLAFGIMTGSLWKILFSVVLLAFFYVKSNYEEELLSEKFQEYESYQKKTGRFFPKF</sequence>
<evidence type="ECO:0000256" key="3">
    <source>
        <dbReference type="ARBA" id="ARBA00022989"/>
    </source>
</evidence>
<name>A0A1L7I7C1_9FLAO</name>
<reference evidence="5 6" key="1">
    <citation type="submission" date="2016-07" db="EMBL/GenBank/DDBJ databases">
        <title>Multi-omics approach to identify versatile polysaccharide utilization systems of a marine flavobacterium Gramella flava.</title>
        <authorList>
            <person name="Tang K."/>
        </authorList>
    </citation>
    <scope>NUCLEOTIDE SEQUENCE [LARGE SCALE GENOMIC DNA]</scope>
    <source>
        <strain evidence="5 6">JLT2011</strain>
    </source>
</reference>
<evidence type="ECO:0000256" key="2">
    <source>
        <dbReference type="ARBA" id="ARBA00022692"/>
    </source>
</evidence>
<comment type="subcellular location">
    <subcellularLocation>
        <location evidence="1">Endomembrane system</location>
        <topology evidence="1">Multi-pass membrane protein</topology>
    </subcellularLocation>
</comment>
<dbReference type="PANTHER" id="PTHR12714:SF26">
    <property type="entry name" value="ISOPRENYLCYSTEINE CARBOXYLMETHYLTRANSFERASE FAMILY PROTEIN"/>
    <property type="match status" value="1"/>
</dbReference>
<dbReference type="OrthoDB" id="9809773at2"/>
<keyword evidence="6" id="KW-1185">Reference proteome</keyword>
<gene>
    <name evidence="5" type="ORF">GRFL_2773</name>
</gene>
<keyword evidence="4" id="KW-0472">Membrane</keyword>
<dbReference type="KEGG" id="gfl:GRFL_2773"/>
<dbReference type="EMBL" id="CP016359">
    <property type="protein sequence ID" value="APU69497.1"/>
    <property type="molecule type" value="Genomic_DNA"/>
</dbReference>
<evidence type="ECO:0000313" key="6">
    <source>
        <dbReference type="Proteomes" id="UP000186230"/>
    </source>
</evidence>
<dbReference type="Gene3D" id="1.20.120.1630">
    <property type="match status" value="1"/>
</dbReference>
<evidence type="ECO:0000256" key="4">
    <source>
        <dbReference type="ARBA" id="ARBA00023136"/>
    </source>
</evidence>
<proteinExistence type="predicted"/>
<organism evidence="5 6">
    <name type="scientific">Christiangramia flava JLT2011</name>
    <dbReference type="NCBI Taxonomy" id="1229726"/>
    <lineage>
        <taxon>Bacteria</taxon>
        <taxon>Pseudomonadati</taxon>
        <taxon>Bacteroidota</taxon>
        <taxon>Flavobacteriia</taxon>
        <taxon>Flavobacteriales</taxon>
        <taxon>Flavobacteriaceae</taxon>
        <taxon>Christiangramia</taxon>
    </lineage>
</organism>
<dbReference type="Pfam" id="PF04191">
    <property type="entry name" value="PEMT"/>
    <property type="match status" value="1"/>
</dbReference>